<evidence type="ECO:0000313" key="2">
    <source>
        <dbReference type="Proteomes" id="UP001187192"/>
    </source>
</evidence>
<proteinExistence type="predicted"/>
<reference evidence="1" key="1">
    <citation type="submission" date="2023-07" db="EMBL/GenBank/DDBJ databases">
        <title>draft genome sequence of fig (Ficus carica).</title>
        <authorList>
            <person name="Takahashi T."/>
            <person name="Nishimura K."/>
        </authorList>
    </citation>
    <scope>NUCLEOTIDE SEQUENCE</scope>
</reference>
<evidence type="ECO:0000313" key="1">
    <source>
        <dbReference type="EMBL" id="GMN59117.1"/>
    </source>
</evidence>
<gene>
    <name evidence="1" type="ORF">TIFTF001_028217</name>
</gene>
<accession>A0AA88DPE2</accession>
<keyword evidence="2" id="KW-1185">Reference proteome</keyword>
<name>A0AA88DPE2_FICCA</name>
<comment type="caution">
    <text evidence="1">The sequence shown here is derived from an EMBL/GenBank/DDBJ whole genome shotgun (WGS) entry which is preliminary data.</text>
</comment>
<dbReference type="AlphaFoldDB" id="A0AA88DPE2"/>
<protein>
    <submittedName>
        <fullName evidence="1">Uncharacterized protein</fullName>
    </submittedName>
</protein>
<organism evidence="1 2">
    <name type="scientific">Ficus carica</name>
    <name type="common">Common fig</name>
    <dbReference type="NCBI Taxonomy" id="3494"/>
    <lineage>
        <taxon>Eukaryota</taxon>
        <taxon>Viridiplantae</taxon>
        <taxon>Streptophyta</taxon>
        <taxon>Embryophyta</taxon>
        <taxon>Tracheophyta</taxon>
        <taxon>Spermatophyta</taxon>
        <taxon>Magnoliopsida</taxon>
        <taxon>eudicotyledons</taxon>
        <taxon>Gunneridae</taxon>
        <taxon>Pentapetalae</taxon>
        <taxon>rosids</taxon>
        <taxon>fabids</taxon>
        <taxon>Rosales</taxon>
        <taxon>Moraceae</taxon>
        <taxon>Ficeae</taxon>
        <taxon>Ficus</taxon>
    </lineage>
</organism>
<dbReference type="EMBL" id="BTGU01000084">
    <property type="protein sequence ID" value="GMN59117.1"/>
    <property type="molecule type" value="Genomic_DNA"/>
</dbReference>
<dbReference type="Proteomes" id="UP001187192">
    <property type="component" value="Unassembled WGS sequence"/>
</dbReference>
<sequence length="61" mass="7013">MFTNSYDKNKTKVGFGLWFELDWASRPNHSIVARHDIKVVLVERKLTSYVYAVGKQPSGNL</sequence>